<organism evidence="1 2">
    <name type="scientific">Rotaria magnacalcarata</name>
    <dbReference type="NCBI Taxonomy" id="392030"/>
    <lineage>
        <taxon>Eukaryota</taxon>
        <taxon>Metazoa</taxon>
        <taxon>Spiralia</taxon>
        <taxon>Gnathifera</taxon>
        <taxon>Rotifera</taxon>
        <taxon>Eurotatoria</taxon>
        <taxon>Bdelloidea</taxon>
        <taxon>Philodinida</taxon>
        <taxon>Philodinidae</taxon>
        <taxon>Rotaria</taxon>
    </lineage>
</organism>
<evidence type="ECO:0000313" key="2">
    <source>
        <dbReference type="Proteomes" id="UP000676336"/>
    </source>
</evidence>
<gene>
    <name evidence="1" type="ORF">SMN809_LOCUS22440</name>
</gene>
<dbReference type="EMBL" id="CAJOBI010020637">
    <property type="protein sequence ID" value="CAF4213959.1"/>
    <property type="molecule type" value="Genomic_DNA"/>
</dbReference>
<reference evidence="1" key="1">
    <citation type="submission" date="2021-02" db="EMBL/GenBank/DDBJ databases">
        <authorList>
            <person name="Nowell W R."/>
        </authorList>
    </citation>
    <scope>NUCLEOTIDE SEQUENCE</scope>
</reference>
<name>A0A8S2S8D8_9BILA</name>
<dbReference type="Proteomes" id="UP000676336">
    <property type="component" value="Unassembled WGS sequence"/>
</dbReference>
<feature type="non-terminal residue" evidence="1">
    <location>
        <position position="1"/>
    </location>
</feature>
<accession>A0A8S2S8D8</accession>
<evidence type="ECO:0000313" key="1">
    <source>
        <dbReference type="EMBL" id="CAF4213959.1"/>
    </source>
</evidence>
<protein>
    <submittedName>
        <fullName evidence="1">Uncharacterized protein</fullName>
    </submittedName>
</protein>
<dbReference type="AlphaFoldDB" id="A0A8S2S8D8"/>
<comment type="caution">
    <text evidence="1">The sequence shown here is derived from an EMBL/GenBank/DDBJ whole genome shotgun (WGS) entry which is preliminary data.</text>
</comment>
<sequence>AFQYDLKYEVNEEQYKVIRDKILDENGPSSFNTDAECDRKKNNNKILRIKHKQI</sequence>
<proteinExistence type="predicted"/>